<evidence type="ECO:0000256" key="3">
    <source>
        <dbReference type="ARBA" id="ARBA00022833"/>
    </source>
</evidence>
<feature type="region of interest" description="Disordered" evidence="6">
    <location>
        <begin position="148"/>
        <end position="174"/>
    </location>
</feature>
<feature type="domain" description="THAP-type" evidence="7">
    <location>
        <begin position="1"/>
        <end position="62"/>
    </location>
</feature>
<evidence type="ECO:0000256" key="5">
    <source>
        <dbReference type="PROSITE-ProRule" id="PRU00309"/>
    </source>
</evidence>
<evidence type="ECO:0000256" key="6">
    <source>
        <dbReference type="SAM" id="MobiDB-lite"/>
    </source>
</evidence>
<keyword evidence="2 5" id="KW-0863">Zinc-finger</keyword>
<dbReference type="Ensembl" id="ENSPKIT00000007557.1">
    <property type="protein sequence ID" value="ENSPKIP00000026797.1"/>
    <property type="gene ID" value="ENSPKIG00000009115.1"/>
</dbReference>
<dbReference type="SUPFAM" id="SSF57716">
    <property type="entry name" value="Glucocorticoid receptor-like (DNA-binding domain)"/>
    <property type="match status" value="1"/>
</dbReference>
<keyword evidence="9" id="KW-1185">Reference proteome</keyword>
<keyword evidence="3" id="KW-0862">Zinc</keyword>
<dbReference type="GO" id="GO:0008270">
    <property type="term" value="F:zinc ion binding"/>
    <property type="evidence" value="ECO:0007669"/>
    <property type="project" value="UniProtKB-KW"/>
</dbReference>
<dbReference type="InterPro" id="IPR006612">
    <property type="entry name" value="THAP_Znf"/>
</dbReference>
<reference evidence="8" key="2">
    <citation type="submission" date="2025-09" db="UniProtKB">
        <authorList>
            <consortium name="Ensembl"/>
        </authorList>
    </citation>
    <scope>IDENTIFICATION</scope>
</reference>
<protein>
    <submittedName>
        <fullName evidence="8">THAP domain containing 3</fullName>
    </submittedName>
</protein>
<evidence type="ECO:0000256" key="1">
    <source>
        <dbReference type="ARBA" id="ARBA00022723"/>
    </source>
</evidence>
<evidence type="ECO:0000256" key="4">
    <source>
        <dbReference type="ARBA" id="ARBA00023125"/>
    </source>
</evidence>
<dbReference type="PANTHER" id="PTHR47120:SF1">
    <property type="entry name" value="THAP DOMAIN-CONTAINING PROTEIN 3"/>
    <property type="match status" value="1"/>
</dbReference>
<dbReference type="GO" id="GO:0003677">
    <property type="term" value="F:DNA binding"/>
    <property type="evidence" value="ECO:0007669"/>
    <property type="project" value="UniProtKB-UniRule"/>
</dbReference>
<evidence type="ECO:0000259" key="7">
    <source>
        <dbReference type="PROSITE" id="PS50950"/>
    </source>
</evidence>
<evidence type="ECO:0000313" key="8">
    <source>
        <dbReference type="Ensembl" id="ENSPKIP00000026797.1"/>
    </source>
</evidence>
<organism evidence="8 9">
    <name type="scientific">Paramormyrops kingsleyae</name>
    <dbReference type="NCBI Taxonomy" id="1676925"/>
    <lineage>
        <taxon>Eukaryota</taxon>
        <taxon>Metazoa</taxon>
        <taxon>Chordata</taxon>
        <taxon>Craniata</taxon>
        <taxon>Vertebrata</taxon>
        <taxon>Euteleostomi</taxon>
        <taxon>Actinopterygii</taxon>
        <taxon>Neopterygii</taxon>
        <taxon>Teleostei</taxon>
        <taxon>Osteoglossocephala</taxon>
        <taxon>Osteoglossomorpha</taxon>
        <taxon>Osteoglossiformes</taxon>
        <taxon>Mormyridae</taxon>
        <taxon>Paramormyrops</taxon>
    </lineage>
</organism>
<dbReference type="STRING" id="1676925.ENSPKIP00000026797"/>
<accession>A0A3B3S7R4</accession>
<dbReference type="Proteomes" id="UP000261540">
    <property type="component" value="Unplaced"/>
</dbReference>
<dbReference type="SMART" id="SM00692">
    <property type="entry name" value="DM3"/>
    <property type="match status" value="1"/>
</dbReference>
<dbReference type="InterPro" id="IPR026520">
    <property type="entry name" value="THAP3"/>
</dbReference>
<keyword evidence="4 5" id="KW-0238">DNA-binding</keyword>
<dbReference type="AlphaFoldDB" id="A0A3B3S7R4"/>
<reference evidence="8" key="1">
    <citation type="submission" date="2025-08" db="UniProtKB">
        <authorList>
            <consortium name="Ensembl"/>
        </authorList>
    </citation>
    <scope>IDENTIFICATION</scope>
</reference>
<dbReference type="PROSITE" id="PS50950">
    <property type="entry name" value="ZF_THAP"/>
    <property type="match status" value="1"/>
</dbReference>
<keyword evidence="1" id="KW-0479">Metal-binding</keyword>
<dbReference type="PANTHER" id="PTHR47120">
    <property type="entry name" value="THAP DOMAIN-CONTAINING PROTEIN 3"/>
    <property type="match status" value="1"/>
</dbReference>
<name>A0A3B3S7R4_9TELE</name>
<evidence type="ECO:0000313" key="9">
    <source>
        <dbReference type="Proteomes" id="UP000261540"/>
    </source>
</evidence>
<proteinExistence type="predicted"/>
<evidence type="ECO:0000256" key="2">
    <source>
        <dbReference type="ARBA" id="ARBA00022771"/>
    </source>
</evidence>
<sequence length="174" mass="19735">LTFHRFPLSKPSVLKEWLDNIGRGDFQPKKHTVICSHHFTPDCFSGLGNRRNLLWNAVPTLFSFQPPSPKVSFILLSLSLFLCVFVSQDLRATEHSYALAGPCAAKVRLFRSLHTIGWLCRRLKVKCRVIQKMRLQLRAARRELVSLRGQSHHKHSTSSRIGEVSCKTDIGSAS</sequence>
<dbReference type="GeneTree" id="ENSGT00940000162344"/>
<dbReference type="Pfam" id="PF05485">
    <property type="entry name" value="THAP"/>
    <property type="match status" value="1"/>
</dbReference>
<dbReference type="SMART" id="SM00980">
    <property type="entry name" value="THAP"/>
    <property type="match status" value="1"/>
</dbReference>